<gene>
    <name evidence="7" type="ORF">BJG266_LOCUS45255</name>
    <name evidence="8" type="ORF">QVE165_LOCUS62243</name>
</gene>
<dbReference type="GO" id="GO:1902017">
    <property type="term" value="P:regulation of cilium assembly"/>
    <property type="evidence" value="ECO:0007669"/>
    <property type="project" value="TreeGrafter"/>
</dbReference>
<evidence type="ECO:0000256" key="1">
    <source>
        <dbReference type="ARBA" id="ARBA00004300"/>
    </source>
</evidence>
<keyword evidence="9" id="KW-1185">Reference proteome</keyword>
<evidence type="ECO:0000256" key="6">
    <source>
        <dbReference type="SAM" id="Coils"/>
    </source>
</evidence>
<proteinExistence type="inferred from homology"/>
<dbReference type="Proteomes" id="UP000663832">
    <property type="component" value="Unassembled WGS sequence"/>
</dbReference>
<accession>A0A816EY88</accession>
<dbReference type="GO" id="GO:0005813">
    <property type="term" value="C:centrosome"/>
    <property type="evidence" value="ECO:0007669"/>
    <property type="project" value="UniProtKB-SubCell"/>
</dbReference>
<name>A0A816EY88_9BILA</name>
<comment type="similarity">
    <text evidence="2">Belongs to the ODF2 family.</text>
</comment>
<dbReference type="PANTHER" id="PTHR23162:SF10">
    <property type="entry name" value="FI13205P"/>
    <property type="match status" value="1"/>
</dbReference>
<protein>
    <submittedName>
        <fullName evidence="8">Uncharacterized protein</fullName>
    </submittedName>
</protein>
<evidence type="ECO:0000256" key="5">
    <source>
        <dbReference type="ARBA" id="ARBA00023212"/>
    </source>
</evidence>
<feature type="coiled-coil region" evidence="6">
    <location>
        <begin position="219"/>
        <end position="271"/>
    </location>
</feature>
<evidence type="ECO:0000313" key="7">
    <source>
        <dbReference type="EMBL" id="CAF1536200.1"/>
    </source>
</evidence>
<dbReference type="EMBL" id="CAJNOI010004053">
    <property type="protein sequence ID" value="CAF1536200.1"/>
    <property type="molecule type" value="Genomic_DNA"/>
</dbReference>
<evidence type="ECO:0000256" key="2">
    <source>
        <dbReference type="ARBA" id="ARBA00009316"/>
    </source>
</evidence>
<dbReference type="InterPro" id="IPR026099">
    <property type="entry name" value="Odf2-rel"/>
</dbReference>
<evidence type="ECO:0000256" key="4">
    <source>
        <dbReference type="ARBA" id="ARBA00023054"/>
    </source>
</evidence>
<organism evidence="8 9">
    <name type="scientific">Adineta steineri</name>
    <dbReference type="NCBI Taxonomy" id="433720"/>
    <lineage>
        <taxon>Eukaryota</taxon>
        <taxon>Metazoa</taxon>
        <taxon>Spiralia</taxon>
        <taxon>Gnathifera</taxon>
        <taxon>Rotifera</taxon>
        <taxon>Eurotatoria</taxon>
        <taxon>Bdelloidea</taxon>
        <taxon>Adinetida</taxon>
        <taxon>Adinetidae</taxon>
        <taxon>Adineta</taxon>
    </lineage>
</organism>
<sequence length="297" mass="34997">MSKKKAITVEKLQAELYNRDHQINELKQKLGDNKSEQTDDPNSEILQLRAKLQQAELVISEYKAQLHTETLKTSANNSKNHLSEIELERIRARLQKRIEELEPLPDLLKQVESKNEKLQKHIHELEKRFSGQSMTSIDRSKDNHSSFNDDTRTLQRKIVSLEDQNEDLLKKLNKKEEELHIVQSRLNSKTYDITSINTQIDSKNTHYQVRDDAYSSKNTFDLEQQISRLHLEYAQLKREKDEVERRYTSQLSELRDKLEQSNNTNRTMQNYVSSLKTTYTTLFNDSIPTSFKHYTTT</sequence>
<dbReference type="OrthoDB" id="413404at2759"/>
<feature type="coiled-coil region" evidence="6">
    <location>
        <begin position="9"/>
        <end position="65"/>
    </location>
</feature>
<feature type="coiled-coil region" evidence="6">
    <location>
        <begin position="108"/>
        <end position="185"/>
    </location>
</feature>
<reference evidence="8" key="1">
    <citation type="submission" date="2021-02" db="EMBL/GenBank/DDBJ databases">
        <authorList>
            <person name="Nowell W R."/>
        </authorList>
    </citation>
    <scope>NUCLEOTIDE SEQUENCE</scope>
</reference>
<evidence type="ECO:0000313" key="9">
    <source>
        <dbReference type="Proteomes" id="UP000663832"/>
    </source>
</evidence>
<dbReference type="PANTHER" id="PTHR23162">
    <property type="entry name" value="OUTER DENSE FIBER OF SPERM TAILS 2"/>
    <property type="match status" value="1"/>
</dbReference>
<dbReference type="EMBL" id="CAJNOM010004427">
    <property type="protein sequence ID" value="CAF1655608.1"/>
    <property type="molecule type" value="Genomic_DNA"/>
</dbReference>
<keyword evidence="3" id="KW-0963">Cytoplasm</keyword>
<dbReference type="Proteomes" id="UP000663877">
    <property type="component" value="Unassembled WGS sequence"/>
</dbReference>
<dbReference type="AlphaFoldDB" id="A0A816EY88"/>
<keyword evidence="4 6" id="KW-0175">Coiled coil</keyword>
<evidence type="ECO:0000256" key="3">
    <source>
        <dbReference type="ARBA" id="ARBA00022490"/>
    </source>
</evidence>
<comment type="subcellular location">
    <subcellularLocation>
        <location evidence="1">Cytoplasm</location>
        <location evidence="1">Cytoskeleton</location>
        <location evidence="1">Microtubule organizing center</location>
        <location evidence="1">Centrosome</location>
    </subcellularLocation>
</comment>
<comment type="caution">
    <text evidence="8">The sequence shown here is derived from an EMBL/GenBank/DDBJ whole genome shotgun (WGS) entry which is preliminary data.</text>
</comment>
<evidence type="ECO:0000313" key="8">
    <source>
        <dbReference type="EMBL" id="CAF1655608.1"/>
    </source>
</evidence>
<keyword evidence="5" id="KW-0206">Cytoskeleton</keyword>